<dbReference type="PROSITE" id="PS00041">
    <property type="entry name" value="HTH_ARAC_FAMILY_1"/>
    <property type="match status" value="1"/>
</dbReference>
<dbReference type="InterPro" id="IPR018062">
    <property type="entry name" value="HTH_AraC-typ_CS"/>
</dbReference>
<dbReference type="Proteomes" id="UP001500016">
    <property type="component" value="Unassembled WGS sequence"/>
</dbReference>
<organism evidence="5 6">
    <name type="scientific">Streptomyces albiaxialis</name>
    <dbReference type="NCBI Taxonomy" id="329523"/>
    <lineage>
        <taxon>Bacteria</taxon>
        <taxon>Bacillati</taxon>
        <taxon>Actinomycetota</taxon>
        <taxon>Actinomycetes</taxon>
        <taxon>Kitasatosporales</taxon>
        <taxon>Streptomycetaceae</taxon>
        <taxon>Streptomyces</taxon>
    </lineage>
</organism>
<comment type="caution">
    <text evidence="5">The sequence shown here is derived from an EMBL/GenBank/DDBJ whole genome shotgun (WGS) entry which is preliminary data.</text>
</comment>
<dbReference type="Pfam" id="PF12833">
    <property type="entry name" value="HTH_18"/>
    <property type="match status" value="1"/>
</dbReference>
<evidence type="ECO:0000256" key="3">
    <source>
        <dbReference type="ARBA" id="ARBA00023163"/>
    </source>
</evidence>
<name>A0ABP5I2N3_9ACTN</name>
<dbReference type="InterPro" id="IPR035418">
    <property type="entry name" value="AraC-bd_2"/>
</dbReference>
<dbReference type="InterPro" id="IPR009057">
    <property type="entry name" value="Homeodomain-like_sf"/>
</dbReference>
<dbReference type="EMBL" id="BAAAPE010000013">
    <property type="protein sequence ID" value="GAA2091098.1"/>
    <property type="molecule type" value="Genomic_DNA"/>
</dbReference>
<evidence type="ECO:0000256" key="1">
    <source>
        <dbReference type="ARBA" id="ARBA00023015"/>
    </source>
</evidence>
<keyword evidence="2" id="KW-0238">DNA-binding</keyword>
<dbReference type="SMART" id="SM00342">
    <property type="entry name" value="HTH_ARAC"/>
    <property type="match status" value="1"/>
</dbReference>
<gene>
    <name evidence="5" type="ORF">GCM10009801_56540</name>
</gene>
<evidence type="ECO:0000256" key="2">
    <source>
        <dbReference type="ARBA" id="ARBA00023125"/>
    </source>
</evidence>
<dbReference type="InterPro" id="IPR018060">
    <property type="entry name" value="HTH_AraC"/>
</dbReference>
<reference evidence="6" key="1">
    <citation type="journal article" date="2019" name="Int. J. Syst. Evol. Microbiol.">
        <title>The Global Catalogue of Microorganisms (GCM) 10K type strain sequencing project: providing services to taxonomists for standard genome sequencing and annotation.</title>
        <authorList>
            <consortium name="The Broad Institute Genomics Platform"/>
            <consortium name="The Broad Institute Genome Sequencing Center for Infectious Disease"/>
            <person name="Wu L."/>
            <person name="Ma J."/>
        </authorList>
    </citation>
    <scope>NUCLEOTIDE SEQUENCE [LARGE SCALE GENOMIC DNA]</scope>
    <source>
        <strain evidence="6">JCM 15478</strain>
    </source>
</reference>
<keyword evidence="1" id="KW-0805">Transcription regulation</keyword>
<keyword evidence="3" id="KW-0804">Transcription</keyword>
<sequence length="333" mass="36961">MAYRDDAVPGTPDPGLTFRLESDDVDAARTLMTAFFGVALTYRPLTDVADFAFRMRAARVGPVNLGLLGFGTESRWMAPPQGSFYSLCFPRTGKMVLTQRDERGCVEEGRRSGTMVGPFAGAESHLARHSDVLILGFDRYALQQELETELERSVTQPLEFPFTFGCEGPARLFFDQCQMLADELAGPHTTLDRPSVAARMGSALLTTMLHVTPHQYAEALARPAAPAPRQVKRAVEAMAADPAHPFTATELARIAGVSVRSLQRAFQGHHGMTPLVYLRRLRLERARRDLARPQPPGTTVADIALRWGFLHPSRFAARYRERYGTLPSEELHH</sequence>
<dbReference type="RefSeq" id="WP_344532117.1">
    <property type="nucleotide sequence ID" value="NZ_BAAAPE010000013.1"/>
</dbReference>
<dbReference type="Pfam" id="PF14525">
    <property type="entry name" value="AraC_binding_2"/>
    <property type="match status" value="1"/>
</dbReference>
<dbReference type="SUPFAM" id="SSF46689">
    <property type="entry name" value="Homeodomain-like"/>
    <property type="match status" value="2"/>
</dbReference>
<feature type="domain" description="HTH araC/xylS-type" evidence="4">
    <location>
        <begin position="232"/>
        <end position="333"/>
    </location>
</feature>
<dbReference type="PANTHER" id="PTHR46796">
    <property type="entry name" value="HTH-TYPE TRANSCRIPTIONAL ACTIVATOR RHAS-RELATED"/>
    <property type="match status" value="1"/>
</dbReference>
<evidence type="ECO:0000259" key="4">
    <source>
        <dbReference type="PROSITE" id="PS01124"/>
    </source>
</evidence>
<evidence type="ECO:0000313" key="6">
    <source>
        <dbReference type="Proteomes" id="UP001500016"/>
    </source>
</evidence>
<dbReference type="InterPro" id="IPR050204">
    <property type="entry name" value="AraC_XylS_family_regulators"/>
</dbReference>
<protein>
    <submittedName>
        <fullName evidence="5">AraC family transcriptional regulator</fullName>
    </submittedName>
</protein>
<dbReference type="PROSITE" id="PS01124">
    <property type="entry name" value="HTH_ARAC_FAMILY_2"/>
    <property type="match status" value="1"/>
</dbReference>
<dbReference type="PANTHER" id="PTHR46796:SF12">
    <property type="entry name" value="HTH-TYPE DNA-BINDING TRANSCRIPTIONAL ACTIVATOR EUTR"/>
    <property type="match status" value="1"/>
</dbReference>
<keyword evidence="6" id="KW-1185">Reference proteome</keyword>
<evidence type="ECO:0000313" key="5">
    <source>
        <dbReference type="EMBL" id="GAA2091098.1"/>
    </source>
</evidence>
<proteinExistence type="predicted"/>
<accession>A0ABP5I2N3</accession>
<dbReference type="Gene3D" id="1.10.10.60">
    <property type="entry name" value="Homeodomain-like"/>
    <property type="match status" value="1"/>
</dbReference>